<dbReference type="Pfam" id="PF02464">
    <property type="entry name" value="CinA"/>
    <property type="match status" value="1"/>
</dbReference>
<proteinExistence type="predicted"/>
<dbReference type="AlphaFoldDB" id="A0A1U9JZN1"/>
<dbReference type="SUPFAM" id="SSF142433">
    <property type="entry name" value="CinA-like"/>
    <property type="match status" value="1"/>
</dbReference>
<dbReference type="InterPro" id="IPR008136">
    <property type="entry name" value="CinA_C"/>
</dbReference>
<accession>A0A1U9JZN1</accession>
<dbReference type="Gene3D" id="3.90.950.20">
    <property type="entry name" value="CinA-like"/>
    <property type="match status" value="1"/>
</dbReference>
<dbReference type="OrthoDB" id="9801454at2"/>
<dbReference type="Proteomes" id="UP000189369">
    <property type="component" value="Chromosome"/>
</dbReference>
<gene>
    <name evidence="2" type="ORF">PAEH1_06270</name>
</gene>
<organism evidence="2 3">
    <name type="scientific">Paenalcaligenes hominis</name>
    <dbReference type="NCBI Taxonomy" id="643674"/>
    <lineage>
        <taxon>Bacteria</taxon>
        <taxon>Pseudomonadati</taxon>
        <taxon>Pseudomonadota</taxon>
        <taxon>Betaproteobacteria</taxon>
        <taxon>Burkholderiales</taxon>
        <taxon>Alcaligenaceae</taxon>
        <taxon>Paenalcaligenes</taxon>
    </lineage>
</organism>
<feature type="domain" description="CinA C-terminal" evidence="1">
    <location>
        <begin position="10"/>
        <end position="160"/>
    </location>
</feature>
<evidence type="ECO:0000313" key="3">
    <source>
        <dbReference type="Proteomes" id="UP000189369"/>
    </source>
</evidence>
<dbReference type="EMBL" id="CP019697">
    <property type="protein sequence ID" value="AQS51255.1"/>
    <property type="molecule type" value="Genomic_DNA"/>
</dbReference>
<dbReference type="STRING" id="643674.PAEH1_06270"/>
<reference evidence="2 3" key="1">
    <citation type="submission" date="2017-01" db="EMBL/GenBank/DDBJ databases">
        <title>Complete Genome Sequence of Paenalcaligenes hominis, Isolated from a paraplegic Patient with neurogenic bladder.</title>
        <authorList>
            <person name="Mukhopadhyay R."/>
            <person name="Joaquin J."/>
            <person name="Hogue R."/>
            <person name="Kilaru A."/>
            <person name="Jospin G."/>
            <person name="Mars K."/>
            <person name="Eisen J.A."/>
            <person name="Chaturvedi V."/>
        </authorList>
    </citation>
    <scope>NUCLEOTIDE SEQUENCE [LARGE SCALE GENOMIC DNA]</scope>
    <source>
        <strain evidence="2 3">15S00501</strain>
    </source>
</reference>
<sequence length="183" mass="19224">MFSSSINQAVHNLAQRLLAEQVYITTAESCTGGLIAAAFTTLSGSSAWFERGYVTYSNSAKQEDLGVLIDTLERYGAVSEQTAMEMAKGALEMAAQADVALATTGIAGPTGATPGKPVGMVCFGFARRTDTGIVAHALTQVFTGDRGHVREQAVLFAVTQAIDVVTPHLVPPQPSVERTGFVD</sequence>
<dbReference type="NCBIfam" id="TIGR00199">
    <property type="entry name" value="PncC_domain"/>
    <property type="match status" value="1"/>
</dbReference>
<dbReference type="KEGG" id="phn:PAEH1_06270"/>
<evidence type="ECO:0000313" key="2">
    <source>
        <dbReference type="EMBL" id="AQS51255.1"/>
    </source>
</evidence>
<evidence type="ECO:0000259" key="1">
    <source>
        <dbReference type="Pfam" id="PF02464"/>
    </source>
</evidence>
<name>A0A1U9JZN1_9BURK</name>
<protein>
    <submittedName>
        <fullName evidence="2">Damage-inducible protein CinA</fullName>
    </submittedName>
</protein>
<dbReference type="InterPro" id="IPR036653">
    <property type="entry name" value="CinA-like_C"/>
</dbReference>